<evidence type="ECO:0000256" key="5">
    <source>
        <dbReference type="ARBA" id="ARBA00023136"/>
    </source>
</evidence>
<evidence type="ECO:0000256" key="7">
    <source>
        <dbReference type="PROSITE-ProRule" id="PRU00581"/>
    </source>
</evidence>
<feature type="transmembrane region" description="Helical" evidence="8">
    <location>
        <begin position="12"/>
        <end position="34"/>
    </location>
</feature>
<dbReference type="AlphaFoldDB" id="A0A914P0A1"/>
<reference evidence="11" key="1">
    <citation type="submission" date="2022-11" db="UniProtKB">
        <authorList>
            <consortium name="WormBaseParasite"/>
        </authorList>
    </citation>
    <scope>IDENTIFICATION</scope>
</reference>
<dbReference type="PANTHER" id="PTHR10306:SF17">
    <property type="entry name" value="MARVEL DOMAIN-CONTAINING PROTEIN"/>
    <property type="match status" value="1"/>
</dbReference>
<feature type="transmembrane region" description="Helical" evidence="8">
    <location>
        <begin position="187"/>
        <end position="209"/>
    </location>
</feature>
<comment type="similarity">
    <text evidence="2">Belongs to the synaptophysin/synaptobrevin family.</text>
</comment>
<dbReference type="PANTHER" id="PTHR10306">
    <property type="entry name" value="SYNAPTOPHYSIN"/>
    <property type="match status" value="1"/>
</dbReference>
<dbReference type="InterPro" id="IPR001285">
    <property type="entry name" value="Synaptophysin/porin"/>
</dbReference>
<keyword evidence="4 8" id="KW-1133">Transmembrane helix</keyword>
<dbReference type="PRINTS" id="PR00220">
    <property type="entry name" value="SYNAPTOPHYSN"/>
</dbReference>
<evidence type="ECO:0000259" key="9">
    <source>
        <dbReference type="PROSITE" id="PS51225"/>
    </source>
</evidence>
<dbReference type="Proteomes" id="UP000887578">
    <property type="component" value="Unplaced"/>
</dbReference>
<dbReference type="GO" id="GO:0030672">
    <property type="term" value="C:synaptic vesicle membrane"/>
    <property type="evidence" value="ECO:0007669"/>
    <property type="project" value="TreeGrafter"/>
</dbReference>
<evidence type="ECO:0000256" key="1">
    <source>
        <dbReference type="ARBA" id="ARBA00004141"/>
    </source>
</evidence>
<organism evidence="10 11">
    <name type="scientific">Panagrolaimus davidi</name>
    <dbReference type="NCBI Taxonomy" id="227884"/>
    <lineage>
        <taxon>Eukaryota</taxon>
        <taxon>Metazoa</taxon>
        <taxon>Ecdysozoa</taxon>
        <taxon>Nematoda</taxon>
        <taxon>Chromadorea</taxon>
        <taxon>Rhabditida</taxon>
        <taxon>Tylenchina</taxon>
        <taxon>Panagrolaimomorpha</taxon>
        <taxon>Panagrolaimoidea</taxon>
        <taxon>Panagrolaimidae</taxon>
        <taxon>Panagrolaimus</taxon>
    </lineage>
</organism>
<feature type="transmembrane region" description="Helical" evidence="8">
    <location>
        <begin position="126"/>
        <end position="146"/>
    </location>
</feature>
<evidence type="ECO:0000256" key="6">
    <source>
        <dbReference type="ARBA" id="ARBA00023180"/>
    </source>
</evidence>
<keyword evidence="10" id="KW-1185">Reference proteome</keyword>
<sequence>MVNLGNLDIEQLKVPLGFIKLVQIPLALIAYTALHGWRFDFKVYCNIGNGTMHAQHMYETSSFSLGGIEYKNCSNTSTTLFPESYGGSSGLVGFVCIVSIIYCLAMLFIYLYRWDAYANDNRLPRLDTGVTIILAFLWFFSFWVWWRYSSAMKDMTTKENVQKLSDDHSFCTAPGCKLDSYAMYAPVTVSVLAAFGNAILFSYNIWIVYKETVWFHHRQMNQQPHMAEPTITLA</sequence>
<evidence type="ECO:0000313" key="10">
    <source>
        <dbReference type="Proteomes" id="UP000887578"/>
    </source>
</evidence>
<dbReference type="PROSITE" id="PS51225">
    <property type="entry name" value="MARVEL"/>
    <property type="match status" value="1"/>
</dbReference>
<proteinExistence type="inferred from homology"/>
<feature type="domain" description="MARVEL" evidence="9">
    <location>
        <begin position="11"/>
        <end position="213"/>
    </location>
</feature>
<evidence type="ECO:0000256" key="4">
    <source>
        <dbReference type="ARBA" id="ARBA00022989"/>
    </source>
</evidence>
<evidence type="ECO:0000256" key="2">
    <source>
        <dbReference type="ARBA" id="ARBA00006476"/>
    </source>
</evidence>
<evidence type="ECO:0000313" key="11">
    <source>
        <dbReference type="WBParaSite" id="PDA_v2.g11180.t1"/>
    </source>
</evidence>
<keyword evidence="5 7" id="KW-0472">Membrane</keyword>
<dbReference type="InterPro" id="IPR008253">
    <property type="entry name" value="Marvel"/>
</dbReference>
<evidence type="ECO:0000256" key="8">
    <source>
        <dbReference type="SAM" id="Phobius"/>
    </source>
</evidence>
<comment type="subcellular location">
    <subcellularLocation>
        <location evidence="1">Membrane</location>
        <topology evidence="1">Multi-pass membrane protein</topology>
    </subcellularLocation>
</comment>
<keyword evidence="6" id="KW-0325">Glycoprotein</keyword>
<name>A0A914P0A1_9BILA</name>
<evidence type="ECO:0000256" key="3">
    <source>
        <dbReference type="ARBA" id="ARBA00022692"/>
    </source>
</evidence>
<keyword evidence="3 7" id="KW-0812">Transmembrane</keyword>
<accession>A0A914P0A1</accession>
<feature type="transmembrane region" description="Helical" evidence="8">
    <location>
        <begin position="91"/>
        <end position="114"/>
    </location>
</feature>
<protein>
    <submittedName>
        <fullName evidence="11">MARVEL domain-containing protein</fullName>
    </submittedName>
</protein>
<dbReference type="WBParaSite" id="PDA_v2.g11180.t1">
    <property type="protein sequence ID" value="PDA_v2.g11180.t1"/>
    <property type="gene ID" value="PDA_v2.g11180"/>
</dbReference>